<keyword evidence="2" id="KW-1185">Reference proteome</keyword>
<evidence type="ECO:0000313" key="1">
    <source>
        <dbReference type="EMBL" id="GHO90409.1"/>
    </source>
</evidence>
<protein>
    <submittedName>
        <fullName evidence="1">Uncharacterized protein</fullName>
    </submittedName>
</protein>
<sequence>MSAKARRAPRGILLEDLWPDAPLGEKYLNDAANKLRHVLSSEQGGLLTTFGTHSTSGYALPDQSVLRVDADEALALLQDAEAVGRTSVPGLRLLEQTATKR</sequence>
<organism evidence="1 2">
    <name type="scientific">Reticulibacter mediterranei</name>
    <dbReference type="NCBI Taxonomy" id="2778369"/>
    <lineage>
        <taxon>Bacteria</taxon>
        <taxon>Bacillati</taxon>
        <taxon>Chloroflexota</taxon>
        <taxon>Ktedonobacteria</taxon>
        <taxon>Ktedonobacterales</taxon>
        <taxon>Reticulibacteraceae</taxon>
        <taxon>Reticulibacter</taxon>
    </lineage>
</organism>
<accession>A0A8J3IFT9</accession>
<evidence type="ECO:0000313" key="2">
    <source>
        <dbReference type="Proteomes" id="UP000597444"/>
    </source>
</evidence>
<gene>
    <name evidence="1" type="ORF">KSF_004570</name>
</gene>
<dbReference type="Proteomes" id="UP000597444">
    <property type="component" value="Unassembled WGS sequence"/>
</dbReference>
<reference evidence="1" key="1">
    <citation type="submission" date="2020-10" db="EMBL/GenBank/DDBJ databases">
        <title>Taxonomic study of unclassified bacteria belonging to the class Ktedonobacteria.</title>
        <authorList>
            <person name="Yabe S."/>
            <person name="Wang C.M."/>
            <person name="Zheng Y."/>
            <person name="Sakai Y."/>
            <person name="Cavaletti L."/>
            <person name="Monciardini P."/>
            <person name="Donadio S."/>
        </authorList>
    </citation>
    <scope>NUCLEOTIDE SEQUENCE</scope>
    <source>
        <strain evidence="1">ID150040</strain>
    </source>
</reference>
<comment type="caution">
    <text evidence="1">The sequence shown here is derived from an EMBL/GenBank/DDBJ whole genome shotgun (WGS) entry which is preliminary data.</text>
</comment>
<dbReference type="AlphaFoldDB" id="A0A8J3IFT9"/>
<dbReference type="RefSeq" id="WP_220201376.1">
    <property type="nucleotide sequence ID" value="NZ_BNJK01000001.1"/>
</dbReference>
<name>A0A8J3IFT9_9CHLR</name>
<dbReference type="EMBL" id="BNJK01000001">
    <property type="protein sequence ID" value="GHO90409.1"/>
    <property type="molecule type" value="Genomic_DNA"/>
</dbReference>
<proteinExistence type="predicted"/>